<dbReference type="OrthoDB" id="9812993at2"/>
<gene>
    <name evidence="4" type="ORF">D1B33_11140</name>
</gene>
<dbReference type="InterPro" id="IPR023772">
    <property type="entry name" value="DNA-bd_HTH_TetR-type_CS"/>
</dbReference>
<dbReference type="Proteomes" id="UP000265692">
    <property type="component" value="Unassembled WGS sequence"/>
</dbReference>
<reference evidence="4 5" key="1">
    <citation type="submission" date="2018-08" db="EMBL/GenBank/DDBJ databases">
        <title>Lysinibacillus sp. YLB-03 draft genome sequence.</title>
        <authorList>
            <person name="Yu L."/>
        </authorList>
    </citation>
    <scope>NUCLEOTIDE SEQUENCE [LARGE SCALE GENOMIC DNA]</scope>
    <source>
        <strain evidence="4 5">YLB-03</strain>
    </source>
</reference>
<dbReference type="PRINTS" id="PR00455">
    <property type="entry name" value="HTHTETR"/>
</dbReference>
<keyword evidence="5" id="KW-1185">Reference proteome</keyword>
<feature type="DNA-binding region" description="H-T-H motif" evidence="2">
    <location>
        <begin position="24"/>
        <end position="43"/>
    </location>
</feature>
<comment type="caution">
    <text evidence="4">The sequence shown here is derived from an EMBL/GenBank/DDBJ whole genome shotgun (WGS) entry which is preliminary data.</text>
</comment>
<proteinExistence type="predicted"/>
<evidence type="ECO:0000256" key="1">
    <source>
        <dbReference type="ARBA" id="ARBA00023125"/>
    </source>
</evidence>
<dbReference type="PROSITE" id="PS50977">
    <property type="entry name" value="HTH_TETR_2"/>
    <property type="match status" value="1"/>
</dbReference>
<dbReference type="InterPro" id="IPR009057">
    <property type="entry name" value="Homeodomain-like_sf"/>
</dbReference>
<evidence type="ECO:0000313" key="4">
    <source>
        <dbReference type="EMBL" id="RHW36187.1"/>
    </source>
</evidence>
<dbReference type="AlphaFoldDB" id="A0A396SA89"/>
<feature type="domain" description="HTH tetR-type" evidence="3">
    <location>
        <begin position="1"/>
        <end position="61"/>
    </location>
</feature>
<dbReference type="InterPro" id="IPR050624">
    <property type="entry name" value="HTH-type_Tx_Regulator"/>
</dbReference>
<dbReference type="InterPro" id="IPR001647">
    <property type="entry name" value="HTH_TetR"/>
</dbReference>
<dbReference type="SUPFAM" id="SSF46689">
    <property type="entry name" value="Homeodomain-like"/>
    <property type="match status" value="1"/>
</dbReference>
<dbReference type="Gene3D" id="1.10.357.10">
    <property type="entry name" value="Tetracycline Repressor, domain 2"/>
    <property type="match status" value="1"/>
</dbReference>
<dbReference type="RefSeq" id="WP_118876478.1">
    <property type="nucleotide sequence ID" value="NZ_QWEI01000005.1"/>
</dbReference>
<name>A0A396SA89_9BACL</name>
<evidence type="ECO:0000256" key="2">
    <source>
        <dbReference type="PROSITE-ProRule" id="PRU00335"/>
    </source>
</evidence>
<organism evidence="4 5">
    <name type="scientific">Ureibacillus yapensis</name>
    <dbReference type="NCBI Taxonomy" id="2304605"/>
    <lineage>
        <taxon>Bacteria</taxon>
        <taxon>Bacillati</taxon>
        <taxon>Bacillota</taxon>
        <taxon>Bacilli</taxon>
        <taxon>Bacillales</taxon>
        <taxon>Caryophanaceae</taxon>
        <taxon>Ureibacillus</taxon>
    </lineage>
</organism>
<dbReference type="PROSITE" id="PS01081">
    <property type="entry name" value="HTH_TETR_1"/>
    <property type="match status" value="1"/>
</dbReference>
<dbReference type="PANTHER" id="PTHR43479:SF22">
    <property type="entry name" value="TRANSCRIPTIONAL REGULATOR, TETR FAMILY"/>
    <property type="match status" value="1"/>
</dbReference>
<dbReference type="EMBL" id="QWEI01000005">
    <property type="protein sequence ID" value="RHW36187.1"/>
    <property type="molecule type" value="Genomic_DNA"/>
</dbReference>
<dbReference type="GO" id="GO:0003677">
    <property type="term" value="F:DNA binding"/>
    <property type="evidence" value="ECO:0007669"/>
    <property type="project" value="UniProtKB-UniRule"/>
</dbReference>
<dbReference type="Pfam" id="PF00440">
    <property type="entry name" value="TetR_N"/>
    <property type="match status" value="1"/>
</dbReference>
<evidence type="ECO:0000313" key="5">
    <source>
        <dbReference type="Proteomes" id="UP000265692"/>
    </source>
</evidence>
<evidence type="ECO:0000259" key="3">
    <source>
        <dbReference type="PROSITE" id="PS50977"/>
    </source>
</evidence>
<sequence>MVKKQIIMEKSLELFAENGFEATSIQQITERCGISKGAFYLHFKSKDELIDSLIDDFMTKFVAKIERSVSEGQPKEELLYNYLNVSFSEFGQQANFAKVFLKEQIHAFNEELLNKMQGYITILNKILLSIVQRQFDQLHPSMYLDIVFATSGLMKSHAELFLIEHYKVDLHVLCSSIVEKVGIIAEHAKIQAIAPEYLSSVNIKTSYSKEQLMELLESIQQETEINSIIWESLQMLNENLQEPKLSGALIQGLLKNIKVESRCVWVAYLYQSYLENEK</sequence>
<protein>
    <submittedName>
        <fullName evidence="4">TetR/AcrR family transcriptional regulator</fullName>
    </submittedName>
</protein>
<keyword evidence="1 2" id="KW-0238">DNA-binding</keyword>
<dbReference type="Gene3D" id="1.10.10.60">
    <property type="entry name" value="Homeodomain-like"/>
    <property type="match status" value="1"/>
</dbReference>
<dbReference type="PANTHER" id="PTHR43479">
    <property type="entry name" value="ACREF/ENVCD OPERON REPRESSOR-RELATED"/>
    <property type="match status" value="1"/>
</dbReference>
<accession>A0A396SA89</accession>